<dbReference type="Pfam" id="PF00908">
    <property type="entry name" value="dTDP_sugar_isom"/>
    <property type="match status" value="1"/>
</dbReference>
<keyword evidence="7" id="KW-0413">Isomerase</keyword>
<dbReference type="InterPro" id="IPR011051">
    <property type="entry name" value="RmlC_Cupin_sf"/>
</dbReference>
<comment type="catalytic activity">
    <reaction evidence="1 7">
        <text>dTDP-4-dehydro-6-deoxy-alpha-D-glucose = dTDP-4-dehydro-beta-L-rhamnose</text>
        <dbReference type="Rhea" id="RHEA:16969"/>
        <dbReference type="ChEBI" id="CHEBI:57649"/>
        <dbReference type="ChEBI" id="CHEBI:62830"/>
        <dbReference type="EC" id="5.1.3.13"/>
    </reaction>
</comment>
<evidence type="ECO:0000256" key="3">
    <source>
        <dbReference type="ARBA" id="ARBA00012098"/>
    </source>
</evidence>
<dbReference type="CDD" id="cd00438">
    <property type="entry name" value="cupin_RmlC"/>
    <property type="match status" value="1"/>
</dbReference>
<evidence type="ECO:0000313" key="8">
    <source>
        <dbReference type="EMBL" id="BBD97389.1"/>
    </source>
</evidence>
<feature type="active site" description="Proton donor" evidence="5">
    <location>
        <position position="132"/>
    </location>
</feature>
<dbReference type="InterPro" id="IPR014710">
    <property type="entry name" value="RmlC-like_jellyroll"/>
</dbReference>
<name>A0A494WAY3_9SPHN</name>
<dbReference type="RefSeq" id="WP_066702222.1">
    <property type="nucleotide sequence ID" value="NZ_AP018664.1"/>
</dbReference>
<keyword evidence="9" id="KW-1185">Reference proteome</keyword>
<dbReference type="KEGG" id="sami:SAMIE_1008900"/>
<protein>
    <recommendedName>
        <fullName evidence="4 7">dTDP-4-dehydrorhamnose 3,5-epimerase</fullName>
        <ecNumber evidence="3 7">5.1.3.13</ecNumber>
    </recommendedName>
    <alternativeName>
        <fullName evidence="7">Thymidine diphospho-4-keto-rhamnose 3,5-epimerase</fullName>
    </alternativeName>
</protein>
<sequence length="188" mass="21062">MLIERFELPDVVHFEPKKFGDHRGYFSEIFRKDWFSENIGDFDLIQENQSLSASSGTVRGLHFQTAPFAQGKLVRCLSGALVDVIVDIRRGSPAYGHWMAVELTAERGNQLWVPPGFAHGFCTIQPNTILCYKVTAYYSVENDKGMAWDDPAVGIEWPSVANPELLSAKDKVQPTLAELPPYFSYGAC</sequence>
<comment type="similarity">
    <text evidence="7">Belongs to the dTDP-4-dehydrorhamnose 3,5-epimerase family.</text>
</comment>
<dbReference type="Gene3D" id="2.60.120.10">
    <property type="entry name" value="Jelly Rolls"/>
    <property type="match status" value="1"/>
</dbReference>
<dbReference type="EMBL" id="AP018664">
    <property type="protein sequence ID" value="BBD97389.1"/>
    <property type="molecule type" value="Genomic_DNA"/>
</dbReference>
<accession>A0A494WAY3</accession>
<evidence type="ECO:0000256" key="7">
    <source>
        <dbReference type="RuleBase" id="RU364069"/>
    </source>
</evidence>
<evidence type="ECO:0000256" key="2">
    <source>
        <dbReference type="ARBA" id="ARBA00001997"/>
    </source>
</evidence>
<evidence type="ECO:0000256" key="1">
    <source>
        <dbReference type="ARBA" id="ARBA00001298"/>
    </source>
</evidence>
<proteinExistence type="inferred from homology"/>
<evidence type="ECO:0000256" key="5">
    <source>
        <dbReference type="PIRSR" id="PIRSR600888-1"/>
    </source>
</evidence>
<dbReference type="NCBIfam" id="TIGR01221">
    <property type="entry name" value="rmlC"/>
    <property type="match status" value="1"/>
</dbReference>
<dbReference type="PANTHER" id="PTHR21047">
    <property type="entry name" value="DTDP-6-DEOXY-D-GLUCOSE-3,5 EPIMERASE"/>
    <property type="match status" value="1"/>
</dbReference>
<dbReference type="GO" id="GO:0005829">
    <property type="term" value="C:cytosol"/>
    <property type="evidence" value="ECO:0007669"/>
    <property type="project" value="TreeGrafter"/>
</dbReference>
<evidence type="ECO:0000256" key="6">
    <source>
        <dbReference type="PIRSR" id="PIRSR600888-3"/>
    </source>
</evidence>
<dbReference type="SUPFAM" id="SSF51182">
    <property type="entry name" value="RmlC-like cupins"/>
    <property type="match status" value="1"/>
</dbReference>
<comment type="pathway">
    <text evidence="7">Carbohydrate biosynthesis; dTDP-L-rhamnose biosynthesis.</text>
</comment>
<dbReference type="GO" id="GO:0000271">
    <property type="term" value="P:polysaccharide biosynthetic process"/>
    <property type="evidence" value="ECO:0007669"/>
    <property type="project" value="TreeGrafter"/>
</dbReference>
<evidence type="ECO:0000256" key="4">
    <source>
        <dbReference type="ARBA" id="ARBA00019595"/>
    </source>
</evidence>
<reference evidence="8 9" key="1">
    <citation type="submission" date="2018-05" db="EMBL/GenBank/DDBJ databases">
        <title>Complete Genome Sequence of the Nonylphenol-Degrading Bacterium Sphingobium amiense DSM 16289T.</title>
        <authorList>
            <person name="Ootsuka M."/>
            <person name="Nishizawa T."/>
            <person name="Ohta H."/>
        </authorList>
    </citation>
    <scope>NUCLEOTIDE SEQUENCE [LARGE SCALE GENOMIC DNA]</scope>
    <source>
        <strain evidence="8 9">DSM 16289</strain>
    </source>
</reference>
<comment type="subunit">
    <text evidence="7">Homodimer.</text>
</comment>
<dbReference type="UniPathway" id="UPA00124"/>
<feature type="site" description="Participates in a stacking interaction with the thymidine ring of dTDP-4-oxo-6-deoxyglucose" evidence="6">
    <location>
        <position position="138"/>
    </location>
</feature>
<gene>
    <name evidence="8" type="ORF">SAMIE_1008900</name>
</gene>
<dbReference type="PANTHER" id="PTHR21047:SF2">
    <property type="entry name" value="THYMIDINE DIPHOSPHO-4-KETO-RHAMNOSE 3,5-EPIMERASE"/>
    <property type="match status" value="1"/>
</dbReference>
<organism evidence="8 9">
    <name type="scientific">Sphingobium amiense</name>
    <dbReference type="NCBI Taxonomy" id="135719"/>
    <lineage>
        <taxon>Bacteria</taxon>
        <taxon>Pseudomonadati</taxon>
        <taxon>Pseudomonadota</taxon>
        <taxon>Alphaproteobacteria</taxon>
        <taxon>Sphingomonadales</taxon>
        <taxon>Sphingomonadaceae</taxon>
        <taxon>Sphingobium</taxon>
    </lineage>
</organism>
<dbReference type="AlphaFoldDB" id="A0A494WAY3"/>
<dbReference type="GO" id="GO:0019305">
    <property type="term" value="P:dTDP-rhamnose biosynthetic process"/>
    <property type="evidence" value="ECO:0007669"/>
    <property type="project" value="UniProtKB-UniRule"/>
</dbReference>
<dbReference type="Proteomes" id="UP000279959">
    <property type="component" value="Chromosome"/>
</dbReference>
<comment type="function">
    <text evidence="2 7">Catalyzes the epimerization of the C3' and C5'positions of dTDP-6-deoxy-D-xylo-4-hexulose, forming dTDP-6-deoxy-L-lyxo-4-hexulose.</text>
</comment>
<evidence type="ECO:0000313" key="9">
    <source>
        <dbReference type="Proteomes" id="UP000279959"/>
    </source>
</evidence>
<feature type="active site" description="Proton acceptor" evidence="5">
    <location>
        <position position="62"/>
    </location>
</feature>
<dbReference type="EC" id="5.1.3.13" evidence="3 7"/>
<dbReference type="GO" id="GO:0008830">
    <property type="term" value="F:dTDP-4-dehydrorhamnose 3,5-epimerase activity"/>
    <property type="evidence" value="ECO:0007669"/>
    <property type="project" value="UniProtKB-UniRule"/>
</dbReference>
<dbReference type="InterPro" id="IPR000888">
    <property type="entry name" value="RmlC-like"/>
</dbReference>